<feature type="compositionally biased region" description="Polar residues" evidence="1">
    <location>
        <begin position="87"/>
        <end position="97"/>
    </location>
</feature>
<proteinExistence type="predicted"/>
<feature type="compositionally biased region" description="Low complexity" evidence="1">
    <location>
        <begin position="48"/>
        <end position="60"/>
    </location>
</feature>
<sequence>MPSRLPLSMGIAPATEPHRGKAASMMPACCSRAATEVSPPMDEPQAMTSSGSPSRSRTASITSGWFSSSPSTAHPPSAAEVPASAYPRSTSQSTTPSLGPADGSDPPPP</sequence>
<evidence type="ECO:0000256" key="1">
    <source>
        <dbReference type="SAM" id="MobiDB-lite"/>
    </source>
</evidence>
<accession>A0ABV5G052</accession>
<evidence type="ECO:0000313" key="2">
    <source>
        <dbReference type="EMBL" id="MFB9072309.1"/>
    </source>
</evidence>
<evidence type="ECO:0000313" key="3">
    <source>
        <dbReference type="Proteomes" id="UP001589575"/>
    </source>
</evidence>
<organism evidence="2 3">
    <name type="scientific">Citricoccus parietis</name>
    <dbReference type="NCBI Taxonomy" id="592307"/>
    <lineage>
        <taxon>Bacteria</taxon>
        <taxon>Bacillati</taxon>
        <taxon>Actinomycetota</taxon>
        <taxon>Actinomycetes</taxon>
        <taxon>Micrococcales</taxon>
        <taxon>Micrococcaceae</taxon>
        <taxon>Citricoccus</taxon>
    </lineage>
</organism>
<gene>
    <name evidence="2" type="ORF">ACFFX0_14305</name>
</gene>
<keyword evidence="3" id="KW-1185">Reference proteome</keyword>
<feature type="compositionally biased region" description="Low complexity" evidence="1">
    <location>
        <begin position="67"/>
        <end position="79"/>
    </location>
</feature>
<comment type="caution">
    <text evidence="2">The sequence shown here is derived from an EMBL/GenBank/DDBJ whole genome shotgun (WGS) entry which is preliminary data.</text>
</comment>
<protein>
    <submittedName>
        <fullName evidence="2">Uncharacterized protein</fullName>
    </submittedName>
</protein>
<name>A0ABV5G052_9MICC</name>
<dbReference type="Proteomes" id="UP001589575">
    <property type="component" value="Unassembled WGS sequence"/>
</dbReference>
<reference evidence="2 3" key="1">
    <citation type="submission" date="2024-09" db="EMBL/GenBank/DDBJ databases">
        <authorList>
            <person name="Sun Q."/>
            <person name="Mori K."/>
        </authorList>
    </citation>
    <scope>NUCLEOTIDE SEQUENCE [LARGE SCALE GENOMIC DNA]</scope>
    <source>
        <strain evidence="2 3">CCM 7609</strain>
    </source>
</reference>
<feature type="region of interest" description="Disordered" evidence="1">
    <location>
        <begin position="1"/>
        <end position="109"/>
    </location>
</feature>
<dbReference type="EMBL" id="JBHMFI010000001">
    <property type="protein sequence ID" value="MFB9072309.1"/>
    <property type="molecule type" value="Genomic_DNA"/>
</dbReference>